<dbReference type="Pfam" id="PF16282">
    <property type="entry name" value="SANT_DAMP1_like"/>
    <property type="match status" value="1"/>
</dbReference>
<dbReference type="Gene3D" id="1.10.10.60">
    <property type="entry name" value="Homeodomain-like"/>
    <property type="match status" value="1"/>
</dbReference>
<dbReference type="InterPro" id="IPR027109">
    <property type="entry name" value="Swc4/Dmap1"/>
</dbReference>
<dbReference type="GO" id="GO:0006338">
    <property type="term" value="P:chromatin remodeling"/>
    <property type="evidence" value="ECO:0007669"/>
    <property type="project" value="InterPro"/>
</dbReference>
<reference evidence="1" key="1">
    <citation type="submission" date="2022-10" db="EMBL/GenBank/DDBJ databases">
        <authorList>
            <person name="Byrne P K."/>
        </authorList>
    </citation>
    <scope>NUCLEOTIDE SEQUENCE</scope>
    <source>
        <strain evidence="1">IFO1802</strain>
    </source>
</reference>
<dbReference type="Proteomes" id="UP001162087">
    <property type="component" value="Chromosome 7"/>
</dbReference>
<organism evidence="1 2">
    <name type="scientific">Saccharomyces kudriavzevii (strain ATCC MYA-4449 / AS 2.2408 / CBS 8840 / NBRC 1802 / NCYC 2889)</name>
    <name type="common">Yeast</name>
    <dbReference type="NCBI Taxonomy" id="226230"/>
    <lineage>
        <taxon>Eukaryota</taxon>
        <taxon>Fungi</taxon>
        <taxon>Dikarya</taxon>
        <taxon>Ascomycota</taxon>
        <taxon>Saccharomycotina</taxon>
        <taxon>Saccharomycetes</taxon>
        <taxon>Saccharomycetales</taxon>
        <taxon>Saccharomycetaceae</taxon>
        <taxon>Saccharomyces</taxon>
    </lineage>
</organism>
<dbReference type="SMART" id="SM00717">
    <property type="entry name" value="SANT"/>
    <property type="match status" value="1"/>
</dbReference>
<keyword evidence="2" id="KW-1185">Reference proteome</keyword>
<sequence length="475" mass="55272">MSSSDIFDVLNIKQKSKSPTNGHTSVLSSSAVSRAKPQVTGMQRELFNLLGENQPPVVIQSGSNFKEKMLSTSKPSPWSFVEFKANRFVTLRHWVKGSKELIGDEPKESAYSKFNQHLSIPSFTKEEYESFMNETGNQDFLENEKNLNDSHANERVDENKNNWPFEEIIYLFKLCEKYDLRWFLIFDRYNYNESRTLEDLKEKFYHICRNYFKVSNPSNPLLSSLNFSAEKEVERKKYLQRLLSRSAAEIAEEEALIVESKKFEMAAKRTLAERESLLRLLDSPHSDQTITQYLTSQGMSQLYNTLLTDKTRKRKHDPNIPENPWMKQQQQFAQHRQLQQMGVKKSDVKESSSPKKTKRQRQEIQTALKRKSESAYAEQLLRDFNSDERKALGVITHGEKLSPGVYLRSTKLSTFKPALQNKILAILQELSLPSRPVMPSHDIVERQEELLKKINTLIDLKKHVDKYEFGRSITK</sequence>
<dbReference type="CDD" id="cd11658">
    <property type="entry name" value="SANT_DMAP1_like"/>
    <property type="match status" value="1"/>
</dbReference>
<dbReference type="GO" id="GO:0003714">
    <property type="term" value="F:transcription corepressor activity"/>
    <property type="evidence" value="ECO:0007669"/>
    <property type="project" value="TreeGrafter"/>
</dbReference>
<gene>
    <name evidence="1" type="primary">SKDI07G2560</name>
    <name evidence="1" type="ORF">SKDI_07G2560</name>
</gene>
<dbReference type="EMBL" id="OX365902">
    <property type="protein sequence ID" value="CAI4062054.1"/>
    <property type="molecule type" value="Genomic_DNA"/>
</dbReference>
<dbReference type="GO" id="GO:0000122">
    <property type="term" value="P:negative regulation of transcription by RNA polymerase II"/>
    <property type="evidence" value="ECO:0007669"/>
    <property type="project" value="TreeGrafter"/>
</dbReference>
<accession>A0AA35JI61</accession>
<evidence type="ECO:0000313" key="1">
    <source>
        <dbReference type="EMBL" id="CAI4062054.1"/>
    </source>
</evidence>
<proteinExistence type="predicted"/>
<dbReference type="InterPro" id="IPR032563">
    <property type="entry name" value="DAMP1_SANT-like"/>
</dbReference>
<dbReference type="OrthoDB" id="19740at2759"/>
<protein>
    <submittedName>
        <fullName evidence="1">Uncharacterized protein</fullName>
    </submittedName>
</protein>
<dbReference type="GO" id="GO:0006281">
    <property type="term" value="P:DNA repair"/>
    <property type="evidence" value="ECO:0007669"/>
    <property type="project" value="InterPro"/>
</dbReference>
<name>A0AA35JI61_SACK1</name>
<dbReference type="GO" id="GO:0000812">
    <property type="term" value="C:Swr1 complex"/>
    <property type="evidence" value="ECO:0007669"/>
    <property type="project" value="TreeGrafter"/>
</dbReference>
<dbReference type="GO" id="GO:0035267">
    <property type="term" value="C:NuA4 histone acetyltransferase complex"/>
    <property type="evidence" value="ECO:0007669"/>
    <property type="project" value="InterPro"/>
</dbReference>
<evidence type="ECO:0000313" key="2">
    <source>
        <dbReference type="Proteomes" id="UP001162087"/>
    </source>
</evidence>
<dbReference type="PANTHER" id="PTHR12855:SF10">
    <property type="entry name" value="DNA METHYLTRANSFERASE 1-ASSOCIATED PROTEIN 1"/>
    <property type="match status" value="1"/>
</dbReference>
<dbReference type="PANTHER" id="PTHR12855">
    <property type="entry name" value="DNA METHYLTRANSFERASE 1-ASSOCIATED PROTEIN 1 FAMILY MEMBER"/>
    <property type="match status" value="1"/>
</dbReference>
<dbReference type="InterPro" id="IPR001005">
    <property type="entry name" value="SANT/Myb"/>
</dbReference>